<evidence type="ECO:0000256" key="7">
    <source>
        <dbReference type="SAM" id="MobiDB-lite"/>
    </source>
</evidence>
<evidence type="ECO:0000256" key="1">
    <source>
        <dbReference type="ARBA" id="ARBA00022737"/>
    </source>
</evidence>
<evidence type="ECO:0000259" key="8">
    <source>
        <dbReference type="PROSITE" id="PS50893"/>
    </source>
</evidence>
<evidence type="ECO:0000256" key="3">
    <source>
        <dbReference type="ARBA" id="ARBA00022840"/>
    </source>
</evidence>
<sequence length="630" mass="69525">MIQLSDITLRHGPEALLESTSATLYPGHKVGLIGANGSGKTSLFRLLLGEIDLDAGELSLPSDWRLAHMAQEIDDLDRPAIDYVTDGDDRLRAAERRVATAEADSDGHAIAEAHAELGEAGGYDAHARAGALLNGLGFATAEHQKPVSDFSGGWRIRLSLARALMCPSDLLLLDEPTNHLDMETVVWLEDWLRRYEGTLLLISHDRDFLDQVVDSVLHIEHRRLNAYSGGYSSFERQRAERLAGEQAAREKQQREIAHIQKFIDRFRAKATKARAAQSRIKALERMEVLAPAHVDSPFDFAFPTPPPATNPVLHLDQVDLGYGETRVLEQVSLSLSPGDRIGLLGLNGAGKSTLVRALAGDLEPLSGRITASPKLQVGYFAQHQLEQLDPEASPVTHLARLTPEVPEQRLRNFLGGFDFRGDMATGPVAHFSGGEKARLVLAMLVWQAPNLLLLDEPSNHLDLDMRHALTVALQGFDGAVITVSHDRHLLGNTVEDFWLIDHGTVERFDGDLDDYRRWLRDRPAETGPESGDDKAIKPKSRPPSKATRATLKPLRNRVDRLAQAVDQAAERLHALERALADPELYAETGAPRLKALLSERATLQQKQSDLEAEWLQAETELEQARDPQGA</sequence>
<protein>
    <recommendedName>
        <fullName evidence="5">Probable ATP-binding protein YheS</fullName>
    </recommendedName>
</protein>
<dbReference type="PROSITE" id="PS50893">
    <property type="entry name" value="ABC_TRANSPORTER_2"/>
    <property type="match status" value="2"/>
</dbReference>
<feature type="region of interest" description="Disordered" evidence="7">
    <location>
        <begin position="522"/>
        <end position="547"/>
    </location>
</feature>
<dbReference type="PANTHER" id="PTHR19211">
    <property type="entry name" value="ATP-BINDING TRANSPORT PROTEIN-RELATED"/>
    <property type="match status" value="1"/>
</dbReference>
<dbReference type="SUPFAM" id="SSF52540">
    <property type="entry name" value="P-loop containing nucleoside triphosphate hydrolases"/>
    <property type="match status" value="2"/>
</dbReference>
<reference evidence="9 10" key="1">
    <citation type="submission" date="2020-02" db="EMBL/GenBank/DDBJ databases">
        <authorList>
            <person name="Zhang X.-Y."/>
        </authorList>
    </citation>
    <scope>NUCLEOTIDE SEQUENCE [LARGE SCALE GENOMIC DNA]</scope>
    <source>
        <strain evidence="9 10">C33</strain>
    </source>
</reference>
<dbReference type="AlphaFoldDB" id="A0A845V940"/>
<dbReference type="SMART" id="SM00382">
    <property type="entry name" value="AAA"/>
    <property type="match status" value="2"/>
</dbReference>
<dbReference type="GO" id="GO:0016887">
    <property type="term" value="F:ATP hydrolysis activity"/>
    <property type="evidence" value="ECO:0007669"/>
    <property type="project" value="InterPro"/>
</dbReference>
<gene>
    <name evidence="9" type="ORF">G3I74_11960</name>
</gene>
<keyword evidence="3 9" id="KW-0067">ATP-binding</keyword>
<dbReference type="RefSeq" id="WP_164211845.1">
    <property type="nucleotide sequence ID" value="NZ_JAAGSC010000043.1"/>
</dbReference>
<keyword evidence="6" id="KW-0175">Coiled coil</keyword>
<dbReference type="InterPro" id="IPR017871">
    <property type="entry name" value="ABC_transporter-like_CS"/>
</dbReference>
<dbReference type="InterPro" id="IPR027417">
    <property type="entry name" value="P-loop_NTPase"/>
</dbReference>
<accession>A0A845V940</accession>
<dbReference type="CDD" id="cd03221">
    <property type="entry name" value="ABCF_EF-3"/>
    <property type="match status" value="2"/>
</dbReference>
<dbReference type="Gene3D" id="3.40.50.300">
    <property type="entry name" value="P-loop containing nucleotide triphosphate hydrolases"/>
    <property type="match status" value="2"/>
</dbReference>
<evidence type="ECO:0000256" key="6">
    <source>
        <dbReference type="SAM" id="Coils"/>
    </source>
</evidence>
<dbReference type="Pfam" id="PF00005">
    <property type="entry name" value="ABC_tran"/>
    <property type="match status" value="2"/>
</dbReference>
<dbReference type="InterPro" id="IPR003439">
    <property type="entry name" value="ABC_transporter-like_ATP-bd"/>
</dbReference>
<dbReference type="PANTHER" id="PTHR19211:SF14">
    <property type="entry name" value="ATP-BINDING CASSETTE SUB-FAMILY F MEMBER 1"/>
    <property type="match status" value="1"/>
</dbReference>
<evidence type="ECO:0000313" key="9">
    <source>
        <dbReference type="EMBL" id="NDY96445.1"/>
    </source>
</evidence>
<feature type="domain" description="ABC transporter" evidence="8">
    <location>
        <begin position="2"/>
        <end position="246"/>
    </location>
</feature>
<evidence type="ECO:0000256" key="5">
    <source>
        <dbReference type="ARBA" id="ARBA00069073"/>
    </source>
</evidence>
<feature type="coiled-coil region" evidence="6">
    <location>
        <begin position="551"/>
        <end position="613"/>
    </location>
</feature>
<dbReference type="PROSITE" id="PS00211">
    <property type="entry name" value="ABC_TRANSPORTER_1"/>
    <property type="match status" value="1"/>
</dbReference>
<dbReference type="Proteomes" id="UP000484885">
    <property type="component" value="Unassembled WGS sequence"/>
</dbReference>
<keyword evidence="1" id="KW-0677">Repeat</keyword>
<comment type="caution">
    <text evidence="9">The sequence shown here is derived from an EMBL/GenBank/DDBJ whole genome shotgun (WGS) entry which is preliminary data.</text>
</comment>
<dbReference type="GO" id="GO:0005524">
    <property type="term" value="F:ATP binding"/>
    <property type="evidence" value="ECO:0007669"/>
    <property type="project" value="UniProtKB-KW"/>
</dbReference>
<dbReference type="Pfam" id="PF12848">
    <property type="entry name" value="ABC_tran_Xtn"/>
    <property type="match status" value="1"/>
</dbReference>
<dbReference type="FunFam" id="3.40.50.300:FF:002053">
    <property type="entry name" value="ABC transporter ATP-binding protein"/>
    <property type="match status" value="1"/>
</dbReference>
<evidence type="ECO:0000313" key="10">
    <source>
        <dbReference type="Proteomes" id="UP000484885"/>
    </source>
</evidence>
<dbReference type="EMBL" id="JAAGSC010000043">
    <property type="protein sequence ID" value="NDY96445.1"/>
    <property type="molecule type" value="Genomic_DNA"/>
</dbReference>
<dbReference type="InterPro" id="IPR003593">
    <property type="entry name" value="AAA+_ATPase"/>
</dbReference>
<keyword evidence="10" id="KW-1185">Reference proteome</keyword>
<dbReference type="InterPro" id="IPR032781">
    <property type="entry name" value="ABC_tran_Xtn"/>
</dbReference>
<organism evidence="9 10">
    <name type="scientific">Wenzhouxiangella limi</name>
    <dbReference type="NCBI Taxonomy" id="2707351"/>
    <lineage>
        <taxon>Bacteria</taxon>
        <taxon>Pseudomonadati</taxon>
        <taxon>Pseudomonadota</taxon>
        <taxon>Gammaproteobacteria</taxon>
        <taxon>Chromatiales</taxon>
        <taxon>Wenzhouxiangellaceae</taxon>
        <taxon>Wenzhouxiangella</taxon>
    </lineage>
</organism>
<keyword evidence="2" id="KW-0547">Nucleotide-binding</keyword>
<evidence type="ECO:0000256" key="4">
    <source>
        <dbReference type="ARBA" id="ARBA00061571"/>
    </source>
</evidence>
<comment type="similarity">
    <text evidence="4">Belongs to the ABC transporter superfamily. ABCF family. YheS subfamily.</text>
</comment>
<dbReference type="FunFam" id="3.40.50.300:FF:000011">
    <property type="entry name" value="Putative ABC transporter ATP-binding component"/>
    <property type="match status" value="1"/>
</dbReference>
<dbReference type="InterPro" id="IPR050611">
    <property type="entry name" value="ABCF"/>
</dbReference>
<name>A0A845V940_9GAMM</name>
<proteinExistence type="inferred from homology"/>
<feature type="domain" description="ABC transporter" evidence="8">
    <location>
        <begin position="313"/>
        <end position="527"/>
    </location>
</feature>
<evidence type="ECO:0000256" key="2">
    <source>
        <dbReference type="ARBA" id="ARBA00022741"/>
    </source>
</evidence>